<reference evidence="1" key="1">
    <citation type="submission" date="2014-11" db="EMBL/GenBank/DDBJ databases">
        <authorList>
            <person name="Amaro Gonzalez C."/>
        </authorList>
    </citation>
    <scope>NUCLEOTIDE SEQUENCE</scope>
</reference>
<proteinExistence type="predicted"/>
<evidence type="ECO:0000313" key="1">
    <source>
        <dbReference type="EMBL" id="JAH22844.1"/>
    </source>
</evidence>
<dbReference type="EMBL" id="GBXM01085733">
    <property type="protein sequence ID" value="JAH22844.1"/>
    <property type="molecule type" value="Transcribed_RNA"/>
</dbReference>
<accession>A0A0E9R168</accession>
<organism evidence="1">
    <name type="scientific">Anguilla anguilla</name>
    <name type="common">European freshwater eel</name>
    <name type="synonym">Muraena anguilla</name>
    <dbReference type="NCBI Taxonomy" id="7936"/>
    <lineage>
        <taxon>Eukaryota</taxon>
        <taxon>Metazoa</taxon>
        <taxon>Chordata</taxon>
        <taxon>Craniata</taxon>
        <taxon>Vertebrata</taxon>
        <taxon>Euteleostomi</taxon>
        <taxon>Actinopterygii</taxon>
        <taxon>Neopterygii</taxon>
        <taxon>Teleostei</taxon>
        <taxon>Anguilliformes</taxon>
        <taxon>Anguillidae</taxon>
        <taxon>Anguilla</taxon>
    </lineage>
</organism>
<name>A0A0E9R168_ANGAN</name>
<reference evidence="1" key="2">
    <citation type="journal article" date="2015" name="Fish Shellfish Immunol.">
        <title>Early steps in the European eel (Anguilla anguilla)-Vibrio vulnificus interaction in the gills: Role of the RtxA13 toxin.</title>
        <authorList>
            <person name="Callol A."/>
            <person name="Pajuelo D."/>
            <person name="Ebbesson L."/>
            <person name="Teles M."/>
            <person name="MacKenzie S."/>
            <person name="Amaro C."/>
        </authorList>
    </citation>
    <scope>NUCLEOTIDE SEQUENCE</scope>
</reference>
<dbReference type="AlphaFoldDB" id="A0A0E9R168"/>
<protein>
    <submittedName>
        <fullName evidence="1">Uncharacterized protein</fullName>
    </submittedName>
</protein>
<sequence>MEQLKRTLGNFPLKGIFP</sequence>